<dbReference type="EMBL" id="NART01000025">
    <property type="protein sequence ID" value="OTQ10040.1"/>
    <property type="molecule type" value="Genomic_DNA"/>
</dbReference>
<name>A0A242NL49_9GAMM</name>
<proteinExistence type="predicted"/>
<reference evidence="3 4" key="1">
    <citation type="submission" date="2017-03" db="EMBL/GenBank/DDBJ databases">
        <title>Comparative genomics of honeybee gut symbionts reveal geographically distinct and subgroup specific antibiotic resistance.</title>
        <authorList>
            <person name="Ludvigsen J."/>
            <person name="Porcellato D."/>
            <person name="Labee-Lund T.M."/>
            <person name="Amdam G.V."/>
            <person name="Rudi K."/>
        </authorList>
    </citation>
    <scope>NUCLEOTIDE SEQUENCE [LARGE SCALE GENOMIC DNA]</scope>
    <source>
        <strain evidence="1 4">A-7-12</strain>
        <strain evidence="2 3">A-9-12</strain>
    </source>
</reference>
<evidence type="ECO:0000313" key="2">
    <source>
        <dbReference type="EMBL" id="OTQ10040.1"/>
    </source>
</evidence>
<protein>
    <submittedName>
        <fullName evidence="1">Uncharacterized protein</fullName>
    </submittedName>
</protein>
<comment type="caution">
    <text evidence="1">The sequence shown here is derived from an EMBL/GenBank/DDBJ whole genome shotgun (WGS) entry which is preliminary data.</text>
</comment>
<gene>
    <name evidence="2" type="ORF">B6C91_06995</name>
    <name evidence="1" type="ORF">B6D08_02080</name>
</gene>
<organism evidence="1 4">
    <name type="scientific">Gilliamella apicola</name>
    <dbReference type="NCBI Taxonomy" id="1196095"/>
    <lineage>
        <taxon>Bacteria</taxon>
        <taxon>Pseudomonadati</taxon>
        <taxon>Pseudomonadota</taxon>
        <taxon>Gammaproteobacteria</taxon>
        <taxon>Orbales</taxon>
        <taxon>Orbaceae</taxon>
        <taxon>Gilliamella</taxon>
    </lineage>
</organism>
<dbReference type="Proteomes" id="UP000194800">
    <property type="component" value="Unassembled WGS sequence"/>
</dbReference>
<dbReference type="RefSeq" id="WP_086300578.1">
    <property type="nucleotide sequence ID" value="NZ_MZNE01000077.1"/>
</dbReference>
<accession>A0A242NL49</accession>
<evidence type="ECO:0000313" key="3">
    <source>
        <dbReference type="Proteomes" id="UP000194800"/>
    </source>
</evidence>
<dbReference type="AlphaFoldDB" id="A0A242NL49"/>
<dbReference type="Proteomes" id="UP000194977">
    <property type="component" value="Unassembled WGS sequence"/>
</dbReference>
<keyword evidence="3" id="KW-1185">Reference proteome</keyword>
<sequence>MVSFAKMGVFEQATKLPIIESKELALLLCGLDPYIKMKDIPQDKLADYRSYQNYIERCLSSYGGSMHKKGFADIMFTIAYTLIDEEVTPEPVKQRALKAIINITGTQKWRETLYKLGGQELLDIGTELSKSQRGLYKKDEEQTNIYKMTGMLLKLIADKQGNSYGTAEKPNIAVIKKAIDEMAKKNNLNLDGLSKSSFYEKAKLAISYTQN</sequence>
<evidence type="ECO:0000313" key="1">
    <source>
        <dbReference type="EMBL" id="OTQ01204.1"/>
    </source>
</evidence>
<dbReference type="EMBL" id="NARP01000004">
    <property type="protein sequence ID" value="OTQ01204.1"/>
    <property type="molecule type" value="Genomic_DNA"/>
</dbReference>
<dbReference type="OrthoDB" id="6625768at2"/>
<evidence type="ECO:0000313" key="4">
    <source>
        <dbReference type="Proteomes" id="UP000194977"/>
    </source>
</evidence>